<dbReference type="RefSeq" id="WP_104059405.1">
    <property type="nucleotide sequence ID" value="NZ_PREZ01000007.1"/>
</dbReference>
<accession>A0A2S5G8B0</accession>
<sequence length="79" mass="9152">MDDQDEAEKFYIDTTVPSNVLIILSALGAEQEITEDINNRFKMSMSDLNYQNSFGNYDVEIEETSLKDVQHITANIYRR</sequence>
<name>A0A2S5G8B0_9BACL</name>
<dbReference type="Proteomes" id="UP000239047">
    <property type="component" value="Unassembled WGS sequence"/>
</dbReference>
<dbReference type="EMBL" id="PREZ01000007">
    <property type="protein sequence ID" value="PPA69185.1"/>
    <property type="molecule type" value="Genomic_DNA"/>
</dbReference>
<keyword evidence="2" id="KW-1185">Reference proteome</keyword>
<comment type="caution">
    <text evidence="1">The sequence shown here is derived from an EMBL/GenBank/DDBJ whole genome shotgun (WGS) entry which is preliminary data.</text>
</comment>
<proteinExistence type="predicted"/>
<evidence type="ECO:0000313" key="2">
    <source>
        <dbReference type="Proteomes" id="UP000239047"/>
    </source>
</evidence>
<gene>
    <name evidence="1" type="ORF">C4B60_17940</name>
</gene>
<dbReference type="AlphaFoldDB" id="A0A2S5G8B0"/>
<organism evidence="1 2">
    <name type="scientific">Jeotgalibacillus proteolyticus</name>
    <dbReference type="NCBI Taxonomy" id="2082395"/>
    <lineage>
        <taxon>Bacteria</taxon>
        <taxon>Bacillati</taxon>
        <taxon>Bacillota</taxon>
        <taxon>Bacilli</taxon>
        <taxon>Bacillales</taxon>
        <taxon>Caryophanaceae</taxon>
        <taxon>Jeotgalibacillus</taxon>
    </lineage>
</organism>
<reference evidence="1 2" key="1">
    <citation type="submission" date="2018-02" db="EMBL/GenBank/DDBJ databases">
        <title>Jeotgalibacillus proteolyticum sp. nov. a protease producing bacterium isolated from ocean sediments of Laizhou Bay.</title>
        <authorList>
            <person name="Li Y."/>
        </authorList>
    </citation>
    <scope>NUCLEOTIDE SEQUENCE [LARGE SCALE GENOMIC DNA]</scope>
    <source>
        <strain evidence="1 2">22-7</strain>
    </source>
</reference>
<protein>
    <submittedName>
        <fullName evidence="1">Uncharacterized protein</fullName>
    </submittedName>
</protein>
<evidence type="ECO:0000313" key="1">
    <source>
        <dbReference type="EMBL" id="PPA69185.1"/>
    </source>
</evidence>